<keyword evidence="2" id="KW-0812">Transmembrane</keyword>
<evidence type="ECO:0000256" key="2">
    <source>
        <dbReference type="SAM" id="Phobius"/>
    </source>
</evidence>
<dbReference type="GO" id="GO:0003843">
    <property type="term" value="F:1,3-beta-D-glucan synthase activity"/>
    <property type="evidence" value="ECO:0007669"/>
    <property type="project" value="InterPro"/>
</dbReference>
<feature type="transmembrane region" description="Helical" evidence="2">
    <location>
        <begin position="326"/>
        <end position="347"/>
    </location>
</feature>
<evidence type="ECO:0000259" key="3">
    <source>
        <dbReference type="Pfam" id="PF02364"/>
    </source>
</evidence>
<keyword evidence="2" id="KW-0472">Membrane</keyword>
<dbReference type="EMBL" id="CAJNIZ010009096">
    <property type="protein sequence ID" value="CAE7275989.1"/>
    <property type="molecule type" value="Genomic_DNA"/>
</dbReference>
<dbReference type="AlphaFoldDB" id="A0A812MNB3"/>
<evidence type="ECO:0000313" key="4">
    <source>
        <dbReference type="EMBL" id="CAE7275989.1"/>
    </source>
</evidence>
<dbReference type="GO" id="GO:0006075">
    <property type="term" value="P:(1-&gt;3)-beta-D-glucan biosynthetic process"/>
    <property type="evidence" value="ECO:0007669"/>
    <property type="project" value="InterPro"/>
</dbReference>
<dbReference type="PANTHER" id="PTHR12741:SF48">
    <property type="entry name" value="1,3-BETA-GLUCAN SYNTHASE COMPONENT FKS1-RELATED"/>
    <property type="match status" value="1"/>
</dbReference>
<proteinExistence type="predicted"/>
<accession>A0A812MNB3</accession>
<keyword evidence="2" id="KW-1133">Transmembrane helix</keyword>
<feature type="domain" description="Glycosyl transferase 48" evidence="3">
    <location>
        <begin position="40"/>
        <end position="216"/>
    </location>
</feature>
<organism evidence="4 5">
    <name type="scientific">Symbiodinium pilosum</name>
    <name type="common">Dinoflagellate</name>
    <dbReference type="NCBI Taxonomy" id="2952"/>
    <lineage>
        <taxon>Eukaryota</taxon>
        <taxon>Sar</taxon>
        <taxon>Alveolata</taxon>
        <taxon>Dinophyceae</taxon>
        <taxon>Suessiales</taxon>
        <taxon>Symbiodiniaceae</taxon>
        <taxon>Symbiodinium</taxon>
    </lineage>
</organism>
<evidence type="ECO:0000256" key="1">
    <source>
        <dbReference type="SAM" id="MobiDB-lite"/>
    </source>
</evidence>
<comment type="caution">
    <text evidence="4">The sequence shown here is derived from an EMBL/GenBank/DDBJ whole genome shotgun (WGS) entry which is preliminary data.</text>
</comment>
<dbReference type="Proteomes" id="UP000649617">
    <property type="component" value="Unassembled WGS sequence"/>
</dbReference>
<dbReference type="PANTHER" id="PTHR12741">
    <property type="entry name" value="LYST-INTERACTING PROTEIN LIP5 DOPAMINE RESPONSIVE PROTEIN DRG-1"/>
    <property type="match status" value="1"/>
</dbReference>
<name>A0A812MNB3_SYMPI</name>
<protein>
    <submittedName>
        <fullName evidence="4">FKS1 protein</fullName>
    </submittedName>
</protein>
<sequence>MFTWALVLASDCDGHFEAFESSCARRPASELMGRMLASIYTLALLLLVLLATALPLFMEQWMQRSFKIAVQRLLKQVFTLSFLMFVFQAKIIGFYVINELRYGGAKYISTGRSLPTERRHFIRAKPESDEFDGLYLDYAMQAFYDGLILLIASVMVVGLGGMSSVNVYRHRLSPVWVCIGLTIISWLYAPFIFNPHQFARRQIEEDRRSLCAFFFKNCGRGWIRWYEECQLKPRTGLSISMLDFNFLFVFLGVSVWFAVVNHKVSMLQVIFSKHAFMEEVAALTLLPPVVFSMVFCMLATLGCSFTSCIRRSCKSTLQSSWDQLRILLPALTPVVMLLQIAEAALCLDILRNTGRWKDYIAGFILKYLLLEVMIYLAEGLLRSRCARGRCCQPAHGLQAVYFWVLTNRMFRDMITSTVIIVPLLILSYFNSAFRRLCSSFDLHEFLIYRSTGHRARRRSSVCGDSESEISEPTSAETGAETSSSDEAAPLPVRAR</sequence>
<feature type="region of interest" description="Disordered" evidence="1">
    <location>
        <begin position="459"/>
        <end position="495"/>
    </location>
</feature>
<keyword evidence="5" id="KW-1185">Reference proteome</keyword>
<feature type="transmembrane region" description="Helical" evidence="2">
    <location>
        <begin position="359"/>
        <end position="377"/>
    </location>
</feature>
<feature type="transmembrane region" description="Helical" evidence="2">
    <location>
        <begin position="142"/>
        <end position="162"/>
    </location>
</feature>
<dbReference type="InterPro" id="IPR003440">
    <property type="entry name" value="Glyco_trans_48_dom"/>
</dbReference>
<dbReference type="OrthoDB" id="1880850at2759"/>
<feature type="transmembrane region" description="Helical" evidence="2">
    <location>
        <begin position="280"/>
        <end position="305"/>
    </location>
</feature>
<feature type="transmembrane region" description="Helical" evidence="2">
    <location>
        <begin position="413"/>
        <end position="433"/>
    </location>
</feature>
<feature type="transmembrane region" description="Helical" evidence="2">
    <location>
        <begin position="77"/>
        <end position="97"/>
    </location>
</feature>
<dbReference type="GO" id="GO:0000148">
    <property type="term" value="C:1,3-beta-D-glucan synthase complex"/>
    <property type="evidence" value="ECO:0007669"/>
    <property type="project" value="InterPro"/>
</dbReference>
<dbReference type="Pfam" id="PF02364">
    <property type="entry name" value="Glucan_synthase"/>
    <property type="match status" value="1"/>
</dbReference>
<gene>
    <name evidence="4" type="primary">FKS1</name>
    <name evidence="4" type="ORF">SPIL2461_LOCUS6149</name>
</gene>
<feature type="transmembrane region" description="Helical" evidence="2">
    <location>
        <begin position="242"/>
        <end position="260"/>
    </location>
</feature>
<feature type="compositionally biased region" description="Low complexity" evidence="1">
    <location>
        <begin position="470"/>
        <end position="488"/>
    </location>
</feature>
<dbReference type="GO" id="GO:0005886">
    <property type="term" value="C:plasma membrane"/>
    <property type="evidence" value="ECO:0007669"/>
    <property type="project" value="TreeGrafter"/>
</dbReference>
<feature type="transmembrane region" description="Helical" evidence="2">
    <location>
        <begin position="174"/>
        <end position="193"/>
    </location>
</feature>
<reference evidence="4" key="1">
    <citation type="submission" date="2021-02" db="EMBL/GenBank/DDBJ databases">
        <authorList>
            <person name="Dougan E. K."/>
            <person name="Rhodes N."/>
            <person name="Thang M."/>
            <person name="Chan C."/>
        </authorList>
    </citation>
    <scope>NUCLEOTIDE SEQUENCE</scope>
</reference>
<evidence type="ECO:0000313" key="5">
    <source>
        <dbReference type="Proteomes" id="UP000649617"/>
    </source>
</evidence>
<feature type="transmembrane region" description="Helical" evidence="2">
    <location>
        <begin position="35"/>
        <end position="57"/>
    </location>
</feature>